<dbReference type="PANTHER" id="PTHR44858:SF1">
    <property type="entry name" value="UDP-N-ACETYLGLUCOSAMINE--PEPTIDE N-ACETYLGLUCOSAMINYLTRANSFERASE SPINDLY-RELATED"/>
    <property type="match status" value="1"/>
</dbReference>
<dbReference type="PROSITE" id="PS50005">
    <property type="entry name" value="TPR"/>
    <property type="match status" value="1"/>
</dbReference>
<dbReference type="SMART" id="SM00028">
    <property type="entry name" value="TPR"/>
    <property type="match status" value="8"/>
</dbReference>
<sequence length="443" mass="47948">MRSLCRLGVTRNQALTTAGGAQPDGAAPELEKAEALLLAGQREEAGGRWAAALQTYDQVAAQHPDLPSAHTARAHLLARAGRPEEALAAYQEARRAYNSRFCDTWELTCAVLRCVPGHPHTCVAVARCLLALGKPDEAMSQLSNVLDAHPRNVAALGERGDLYLRRGQVREAAEDYKAIITMEERSAGAWLGLAKVRTLKGHMKTARKALDLSLRFATEAWDRIQKQQEQEQEQPQPVQGETAATGAASTAEAGASPQEVDPIKVQQAQRRLRDLVAAHSFKGVYLQAAGDMAHALEALDHAIHLAEIALPTTTAAELKETDDSPSLDAAMLGEDRALLSDLYCKRAASTFAAERYDDCLRDCDLALRHSAGGNHLVRLLRGQCYLFGGRFADAIADLQLYLQAEEKARLATGSPGQHPAAEVQRQQVQEAIAHCQRALAGKT</sequence>
<dbReference type="Pfam" id="PF13432">
    <property type="entry name" value="TPR_16"/>
    <property type="match status" value="2"/>
</dbReference>
<gene>
    <name evidence="5" type="ORF">ACA1_220670</name>
</gene>
<feature type="compositionally biased region" description="Low complexity" evidence="4">
    <location>
        <begin position="233"/>
        <end position="256"/>
    </location>
</feature>
<name>L8GT47_ACACF</name>
<dbReference type="InterPro" id="IPR011990">
    <property type="entry name" value="TPR-like_helical_dom_sf"/>
</dbReference>
<dbReference type="Proteomes" id="UP000011083">
    <property type="component" value="Unassembled WGS sequence"/>
</dbReference>
<protein>
    <submittedName>
        <fullName evidence="5">Tetratricopeptide repeat-containing protein</fullName>
    </submittedName>
</protein>
<dbReference type="KEGG" id="acan:ACA1_220670"/>
<evidence type="ECO:0000313" key="5">
    <source>
        <dbReference type="EMBL" id="ELR15306.1"/>
    </source>
</evidence>
<keyword evidence="6" id="KW-1185">Reference proteome</keyword>
<keyword evidence="1" id="KW-0677">Repeat</keyword>
<dbReference type="EMBL" id="KB008036">
    <property type="protein sequence ID" value="ELR15306.1"/>
    <property type="molecule type" value="Genomic_DNA"/>
</dbReference>
<dbReference type="InterPro" id="IPR019734">
    <property type="entry name" value="TPR_rpt"/>
</dbReference>
<evidence type="ECO:0000256" key="4">
    <source>
        <dbReference type="SAM" id="MobiDB-lite"/>
    </source>
</evidence>
<evidence type="ECO:0000256" key="2">
    <source>
        <dbReference type="ARBA" id="ARBA00022803"/>
    </source>
</evidence>
<dbReference type="PANTHER" id="PTHR44858">
    <property type="entry name" value="TETRATRICOPEPTIDE REPEAT PROTEIN 6"/>
    <property type="match status" value="1"/>
</dbReference>
<organism evidence="5 6">
    <name type="scientific">Acanthamoeba castellanii (strain ATCC 30010 / Neff)</name>
    <dbReference type="NCBI Taxonomy" id="1257118"/>
    <lineage>
        <taxon>Eukaryota</taxon>
        <taxon>Amoebozoa</taxon>
        <taxon>Discosea</taxon>
        <taxon>Longamoebia</taxon>
        <taxon>Centramoebida</taxon>
        <taxon>Acanthamoebidae</taxon>
        <taxon>Acanthamoeba</taxon>
    </lineage>
</organism>
<accession>L8GT47</accession>
<dbReference type="SUPFAM" id="SSF48452">
    <property type="entry name" value="TPR-like"/>
    <property type="match status" value="2"/>
</dbReference>
<feature type="repeat" description="TPR" evidence="3">
    <location>
        <begin position="153"/>
        <end position="186"/>
    </location>
</feature>
<evidence type="ECO:0000313" key="6">
    <source>
        <dbReference type="Proteomes" id="UP000011083"/>
    </source>
</evidence>
<dbReference type="GeneID" id="14915881"/>
<dbReference type="RefSeq" id="XP_004337319.1">
    <property type="nucleotide sequence ID" value="XM_004337271.1"/>
</dbReference>
<dbReference type="AlphaFoldDB" id="L8GT47"/>
<dbReference type="InterPro" id="IPR050498">
    <property type="entry name" value="Ycf3"/>
</dbReference>
<feature type="region of interest" description="Disordered" evidence="4">
    <location>
        <begin position="224"/>
        <end position="261"/>
    </location>
</feature>
<dbReference type="Gene3D" id="1.25.40.10">
    <property type="entry name" value="Tetratricopeptide repeat domain"/>
    <property type="match status" value="3"/>
</dbReference>
<keyword evidence="2 3" id="KW-0802">TPR repeat</keyword>
<evidence type="ECO:0000256" key="1">
    <source>
        <dbReference type="ARBA" id="ARBA00022737"/>
    </source>
</evidence>
<reference evidence="5 6" key="1">
    <citation type="journal article" date="2013" name="Genome Biol.">
        <title>Genome of Acanthamoeba castellanii highlights extensive lateral gene transfer and early evolution of tyrosine kinase signaling.</title>
        <authorList>
            <person name="Clarke M."/>
            <person name="Lohan A.J."/>
            <person name="Liu B."/>
            <person name="Lagkouvardos I."/>
            <person name="Roy S."/>
            <person name="Zafar N."/>
            <person name="Bertelli C."/>
            <person name="Schilde C."/>
            <person name="Kianianmomeni A."/>
            <person name="Burglin T.R."/>
            <person name="Frech C."/>
            <person name="Turcotte B."/>
            <person name="Kopec K.O."/>
            <person name="Synnott J.M."/>
            <person name="Choo C."/>
            <person name="Paponov I."/>
            <person name="Finkler A."/>
            <person name="Soon Heng Tan C."/>
            <person name="Hutchins A.P."/>
            <person name="Weinmeier T."/>
            <person name="Rattei T."/>
            <person name="Chu J.S."/>
            <person name="Gimenez G."/>
            <person name="Irimia M."/>
            <person name="Rigden D.J."/>
            <person name="Fitzpatrick D.A."/>
            <person name="Lorenzo-Morales J."/>
            <person name="Bateman A."/>
            <person name="Chiu C.H."/>
            <person name="Tang P."/>
            <person name="Hegemann P."/>
            <person name="Fromm H."/>
            <person name="Raoult D."/>
            <person name="Greub G."/>
            <person name="Miranda-Saavedra D."/>
            <person name="Chen N."/>
            <person name="Nash P."/>
            <person name="Ginger M.L."/>
            <person name="Horn M."/>
            <person name="Schaap P."/>
            <person name="Caler L."/>
            <person name="Loftus B."/>
        </authorList>
    </citation>
    <scope>NUCLEOTIDE SEQUENCE [LARGE SCALE GENOMIC DNA]</scope>
    <source>
        <strain evidence="5 6">Neff</strain>
    </source>
</reference>
<evidence type="ECO:0000256" key="3">
    <source>
        <dbReference type="PROSITE-ProRule" id="PRU00339"/>
    </source>
</evidence>
<dbReference type="VEuPathDB" id="AmoebaDB:ACA1_220670"/>
<dbReference type="OrthoDB" id="1926212at2759"/>
<proteinExistence type="predicted"/>